<evidence type="ECO:0000256" key="4">
    <source>
        <dbReference type="ARBA" id="ARBA00023239"/>
    </source>
</evidence>
<dbReference type="PRINTS" id="PR01181">
    <property type="entry name" value="DAPDCRBXLASE"/>
</dbReference>
<feature type="binding site" evidence="5">
    <location>
        <position position="298"/>
    </location>
    <ligand>
        <name>substrate</name>
    </ligand>
</feature>
<feature type="domain" description="Orn/DAP/Arg decarboxylase 2 C-terminal" evidence="9">
    <location>
        <begin position="18"/>
        <end position="354"/>
    </location>
</feature>
<evidence type="ECO:0000256" key="3">
    <source>
        <dbReference type="ARBA" id="ARBA00022898"/>
    </source>
</evidence>
<evidence type="ECO:0000313" key="12">
    <source>
        <dbReference type="Proteomes" id="UP000310017"/>
    </source>
</evidence>
<dbReference type="InterPro" id="IPR022653">
    <property type="entry name" value="De-COase2_pyr-phos_BS"/>
</dbReference>
<dbReference type="GO" id="GO:0008836">
    <property type="term" value="F:diaminopimelate decarboxylase activity"/>
    <property type="evidence" value="ECO:0007669"/>
    <property type="project" value="UniProtKB-UniRule"/>
</dbReference>
<dbReference type="CDD" id="cd06828">
    <property type="entry name" value="PLPDE_III_DapDC"/>
    <property type="match status" value="1"/>
</dbReference>
<keyword evidence="12" id="KW-1185">Reference proteome</keyword>
<dbReference type="InterPro" id="IPR002986">
    <property type="entry name" value="DAP_deCOOHase_LysA"/>
</dbReference>
<dbReference type="OrthoDB" id="9802241at2"/>
<dbReference type="HAMAP" id="MF_02120">
    <property type="entry name" value="LysA"/>
    <property type="match status" value="1"/>
</dbReference>
<dbReference type="EMBL" id="CP040710">
    <property type="protein sequence ID" value="QCX00786.1"/>
    <property type="molecule type" value="Genomic_DNA"/>
</dbReference>
<comment type="caution">
    <text evidence="5">Lacks conserved residue(s) required for the propagation of feature annotation.</text>
</comment>
<accession>A0A5B7SQA2</accession>
<dbReference type="Gene3D" id="2.40.37.10">
    <property type="entry name" value="Lyase, Ornithine Decarboxylase, Chain A, domain 1"/>
    <property type="match status" value="1"/>
</dbReference>
<evidence type="ECO:0000256" key="5">
    <source>
        <dbReference type="HAMAP-Rule" id="MF_02120"/>
    </source>
</evidence>
<dbReference type="FunFam" id="3.20.20.10:FF:000003">
    <property type="entry name" value="Diaminopimelate decarboxylase"/>
    <property type="match status" value="1"/>
</dbReference>
<evidence type="ECO:0000256" key="8">
    <source>
        <dbReference type="RuleBase" id="RU003738"/>
    </source>
</evidence>
<sequence length="413" mass="46348">MRQADLLKIAGTYGDPVYVYDAEKIISQYNRLTKAFSGVKHLQLNYAAKALSNINILKLMNTLGSGLDTVSIQEVQLGLMAGFKPESIIYTPNGVSLEEIEEAAKLGVRINIDNLSILEQFGGKHPDIPVCIRINPHVMAGGNSNISVGHIDSKFGISIHQIPHLLRIVELTKMNINGIHMHTGSDILDIDVFLYASEILFETAKNFKNLDFIDFGSGFKVPYKKGDIETNVEELGKKLSTRFNEFCAEYGKELTLAFEPGKFLVSEAGYFLTKVNVVKQTTSTVFASVDSGFNHLIRPMLYGASHQIENISNPKGRERYYSVVGYICETDTFASNRRINEISEGDILSFKNAGAYCFTMASNYNSRFRPPEVLWYKNEAHLIRERENFDNLIQNQVDVKNLFDAKKEKATVK</sequence>
<proteinExistence type="inferred from homology"/>
<dbReference type="InterPro" id="IPR009006">
    <property type="entry name" value="Ala_racemase/Decarboxylase_C"/>
</dbReference>
<evidence type="ECO:0000313" key="11">
    <source>
        <dbReference type="EMBL" id="QCX00786.1"/>
    </source>
</evidence>
<dbReference type="GO" id="GO:0030170">
    <property type="term" value="F:pyridoxal phosphate binding"/>
    <property type="evidence" value="ECO:0007669"/>
    <property type="project" value="UniProtKB-UniRule"/>
</dbReference>
<name>A0A5B7SQA2_9FLAO</name>
<dbReference type="KEGG" id="asag:FGM00_11950"/>
<keyword evidence="4 5" id="KW-0456">Lyase</keyword>
<evidence type="ECO:0000259" key="9">
    <source>
        <dbReference type="Pfam" id="PF00278"/>
    </source>
</evidence>
<dbReference type="SUPFAM" id="SSF50621">
    <property type="entry name" value="Alanine racemase C-terminal domain-like"/>
    <property type="match status" value="1"/>
</dbReference>
<evidence type="ECO:0000256" key="2">
    <source>
        <dbReference type="ARBA" id="ARBA00022793"/>
    </source>
</evidence>
<dbReference type="Pfam" id="PF00278">
    <property type="entry name" value="Orn_DAP_Arg_deC"/>
    <property type="match status" value="1"/>
</dbReference>
<evidence type="ECO:0000259" key="10">
    <source>
        <dbReference type="Pfam" id="PF02784"/>
    </source>
</evidence>
<dbReference type="NCBIfam" id="TIGR01048">
    <property type="entry name" value="lysA"/>
    <property type="match status" value="1"/>
</dbReference>
<protein>
    <recommendedName>
        <fullName evidence="5 6">Diaminopimelate decarboxylase</fullName>
        <shortName evidence="5">DAP decarboxylase</shortName>
        <shortName evidence="5">DAPDC</shortName>
        <ecNumber evidence="5 6">4.1.1.20</ecNumber>
    </recommendedName>
</protein>
<comment type="pathway">
    <text evidence="5 8">Amino-acid biosynthesis; L-lysine biosynthesis via DAP pathway; L-lysine from DL-2,6-diaminopimelate: step 1/1.</text>
</comment>
<feature type="binding site" evidence="5">
    <location>
        <position position="218"/>
    </location>
    <ligand>
        <name>pyridoxal 5'-phosphate</name>
        <dbReference type="ChEBI" id="CHEBI:597326"/>
    </ligand>
</feature>
<feature type="binding site" evidence="5">
    <location>
        <position position="302"/>
    </location>
    <ligand>
        <name>substrate</name>
    </ligand>
</feature>
<keyword evidence="5 8" id="KW-0457">Lysine biosynthesis</keyword>
<keyword evidence="3 5" id="KW-0663">Pyridoxal phosphate</keyword>
<dbReference type="Gene3D" id="3.20.20.10">
    <property type="entry name" value="Alanine racemase"/>
    <property type="match status" value="1"/>
</dbReference>
<reference evidence="11 12" key="1">
    <citation type="submission" date="2019-05" db="EMBL/GenBank/DDBJ databases">
        <title>Genome sequencing of F202Z8.</title>
        <authorList>
            <person name="Kwon Y.M."/>
        </authorList>
    </citation>
    <scope>NUCLEOTIDE SEQUENCE [LARGE SCALE GENOMIC DNA]</scope>
    <source>
        <strain evidence="11 12">F202Z8</strain>
    </source>
</reference>
<gene>
    <name evidence="5 11" type="primary">lysA</name>
    <name evidence="11" type="ORF">FGM00_11950</name>
</gene>
<dbReference type="SUPFAM" id="SSF51419">
    <property type="entry name" value="PLP-binding barrel"/>
    <property type="match status" value="1"/>
</dbReference>
<keyword evidence="2 5" id="KW-0210">Decarboxylase</keyword>
<evidence type="ECO:0000256" key="7">
    <source>
        <dbReference type="PIRSR" id="PIRSR600183-50"/>
    </source>
</evidence>
<dbReference type="EC" id="4.1.1.20" evidence="5 6"/>
<evidence type="ECO:0000256" key="6">
    <source>
        <dbReference type="NCBIfam" id="TIGR01048"/>
    </source>
</evidence>
<dbReference type="PANTHER" id="PTHR43727">
    <property type="entry name" value="DIAMINOPIMELATE DECARBOXYLASE"/>
    <property type="match status" value="1"/>
</dbReference>
<evidence type="ECO:0000256" key="1">
    <source>
        <dbReference type="ARBA" id="ARBA00001933"/>
    </source>
</evidence>
<dbReference type="PROSITE" id="PS00878">
    <property type="entry name" value="ODR_DC_2_1"/>
    <property type="match status" value="1"/>
</dbReference>
<feature type="binding site" evidence="5">
    <location>
        <position position="356"/>
    </location>
    <ligand>
        <name>substrate</name>
    </ligand>
</feature>
<dbReference type="InterPro" id="IPR022644">
    <property type="entry name" value="De-COase2_N"/>
</dbReference>
<dbReference type="RefSeq" id="WP_138853130.1">
    <property type="nucleotide sequence ID" value="NZ_CP040710.1"/>
</dbReference>
<comment type="function">
    <text evidence="5">Specifically catalyzes the decarboxylation of meso-diaminopimelate (meso-DAP) to L-lysine.</text>
</comment>
<feature type="modified residue" description="N6-(pyridoxal phosphate)lysine" evidence="5 7">
    <location>
        <position position="49"/>
    </location>
</feature>
<dbReference type="InterPro" id="IPR029066">
    <property type="entry name" value="PLP-binding_barrel"/>
</dbReference>
<dbReference type="AlphaFoldDB" id="A0A5B7SQA2"/>
<keyword evidence="5" id="KW-0028">Amino-acid biosynthesis</keyword>
<feature type="binding site" evidence="5">
    <location>
        <position position="356"/>
    </location>
    <ligand>
        <name>pyridoxal 5'-phosphate</name>
        <dbReference type="ChEBI" id="CHEBI:597326"/>
    </ligand>
</feature>
<dbReference type="InterPro" id="IPR022643">
    <property type="entry name" value="De-COase2_C"/>
</dbReference>
<dbReference type="PANTHER" id="PTHR43727:SF2">
    <property type="entry name" value="GROUP IV DECARBOXYLASE"/>
    <property type="match status" value="1"/>
</dbReference>
<feature type="binding site" evidence="5">
    <location>
        <position position="329"/>
    </location>
    <ligand>
        <name>substrate</name>
    </ligand>
</feature>
<comment type="similarity">
    <text evidence="5">Belongs to the Orn/Lys/Arg decarboxylase class-II family. LysA subfamily.</text>
</comment>
<dbReference type="InterPro" id="IPR000183">
    <property type="entry name" value="Orn/DAP/Arg_de-COase"/>
</dbReference>
<dbReference type="PRINTS" id="PR01179">
    <property type="entry name" value="ODADCRBXLASE"/>
</dbReference>
<feature type="domain" description="Orn/DAP/Arg decarboxylase 2 N-terminal" evidence="10">
    <location>
        <begin position="23"/>
        <end position="266"/>
    </location>
</feature>
<dbReference type="GO" id="GO:0009089">
    <property type="term" value="P:lysine biosynthetic process via diaminopimelate"/>
    <property type="evidence" value="ECO:0007669"/>
    <property type="project" value="UniProtKB-UniRule"/>
</dbReference>
<dbReference type="Pfam" id="PF02784">
    <property type="entry name" value="Orn_Arg_deC_N"/>
    <property type="match status" value="1"/>
</dbReference>
<dbReference type="Proteomes" id="UP000310017">
    <property type="component" value="Chromosome"/>
</dbReference>
<feature type="active site" description="Proton donor" evidence="7">
    <location>
        <position position="328"/>
    </location>
</feature>
<organism evidence="11 12">
    <name type="scientific">Aggregatimonas sangjinii</name>
    <dbReference type="NCBI Taxonomy" id="2583587"/>
    <lineage>
        <taxon>Bacteria</taxon>
        <taxon>Pseudomonadati</taxon>
        <taxon>Bacteroidota</taxon>
        <taxon>Flavobacteriia</taxon>
        <taxon>Flavobacteriales</taxon>
        <taxon>Flavobacteriaceae</taxon>
        <taxon>Aggregatimonas</taxon>
    </lineage>
</organism>
<dbReference type="UniPathway" id="UPA00034">
    <property type="reaction ID" value="UER00027"/>
</dbReference>
<comment type="subunit">
    <text evidence="5">Homodimer.</text>
</comment>
<comment type="catalytic activity">
    <reaction evidence="5 8">
        <text>meso-2,6-diaminopimelate + H(+) = L-lysine + CO2</text>
        <dbReference type="Rhea" id="RHEA:15101"/>
        <dbReference type="ChEBI" id="CHEBI:15378"/>
        <dbReference type="ChEBI" id="CHEBI:16526"/>
        <dbReference type="ChEBI" id="CHEBI:32551"/>
        <dbReference type="ChEBI" id="CHEBI:57791"/>
        <dbReference type="EC" id="4.1.1.20"/>
    </reaction>
</comment>
<comment type="cofactor">
    <cofactor evidence="1 5 7 8">
        <name>pyridoxal 5'-phosphate</name>
        <dbReference type="ChEBI" id="CHEBI:597326"/>
    </cofactor>
</comment>